<evidence type="ECO:0000313" key="9">
    <source>
        <dbReference type="Proteomes" id="UP000298602"/>
    </source>
</evidence>
<dbReference type="InterPro" id="IPR017896">
    <property type="entry name" value="4Fe4S_Fe-S-bd"/>
</dbReference>
<evidence type="ECO:0000256" key="5">
    <source>
        <dbReference type="PIRNR" id="PIRNR006439"/>
    </source>
</evidence>
<evidence type="ECO:0000256" key="1">
    <source>
        <dbReference type="ARBA" id="ARBA00022723"/>
    </source>
</evidence>
<keyword evidence="4 5" id="KW-0411">Iron-sulfur</keyword>
<dbReference type="InterPro" id="IPR017900">
    <property type="entry name" value="4Fe4S_Fe_S_CS"/>
</dbReference>
<dbReference type="Pfam" id="PF01855">
    <property type="entry name" value="POR_N"/>
    <property type="match status" value="1"/>
</dbReference>
<feature type="binding site" evidence="6">
    <location>
        <position position="571"/>
    </location>
    <ligand>
        <name>[4Fe-4S] cluster</name>
        <dbReference type="ChEBI" id="CHEBI:49883"/>
        <label>1</label>
    </ligand>
</feature>
<dbReference type="GO" id="GO:0043805">
    <property type="term" value="F:indolepyruvate ferredoxin oxidoreductase activity"/>
    <property type="evidence" value="ECO:0007669"/>
    <property type="project" value="UniProtKB-UniRule"/>
</dbReference>
<evidence type="ECO:0000313" key="8">
    <source>
        <dbReference type="EMBL" id="QCQ21247.1"/>
    </source>
</evidence>
<dbReference type="PANTHER" id="PTHR43710">
    <property type="entry name" value="2-HYDROXYACYL-COA LYASE"/>
    <property type="match status" value="1"/>
</dbReference>
<dbReference type="InterPro" id="IPR029061">
    <property type="entry name" value="THDP-binding"/>
</dbReference>
<keyword evidence="5" id="KW-0813">Transport</keyword>
<dbReference type="SUPFAM" id="SSF54862">
    <property type="entry name" value="4Fe-4S ferredoxins"/>
    <property type="match status" value="1"/>
</dbReference>
<feature type="binding site" evidence="6">
    <location>
        <position position="596"/>
    </location>
    <ligand>
        <name>[4Fe-4S] cluster</name>
        <dbReference type="ChEBI" id="CHEBI:49883"/>
        <label>2</label>
    </ligand>
</feature>
<keyword evidence="5" id="KW-0249">Electron transport</keyword>
<comment type="catalytic activity">
    <reaction evidence="5">
        <text>indole-3-pyruvate + 2 oxidized [2Fe-2S]-[ferredoxin] + CoA = (indol-3-yl)acetyl-CoA + 2 reduced [2Fe-2S]-[ferredoxin] + CO2 + H(+)</text>
        <dbReference type="Rhea" id="RHEA:12645"/>
        <dbReference type="Rhea" id="RHEA-COMP:10000"/>
        <dbReference type="Rhea" id="RHEA-COMP:10001"/>
        <dbReference type="ChEBI" id="CHEBI:15378"/>
        <dbReference type="ChEBI" id="CHEBI:16526"/>
        <dbReference type="ChEBI" id="CHEBI:17640"/>
        <dbReference type="ChEBI" id="CHEBI:33737"/>
        <dbReference type="ChEBI" id="CHEBI:33738"/>
        <dbReference type="ChEBI" id="CHEBI:57271"/>
        <dbReference type="ChEBI" id="CHEBI:57287"/>
        <dbReference type="EC" id="1.2.7.8"/>
    </reaction>
</comment>
<dbReference type="GO" id="GO:0051539">
    <property type="term" value="F:4 iron, 4 sulfur cluster binding"/>
    <property type="evidence" value="ECO:0007669"/>
    <property type="project" value="UniProtKB-UniRule"/>
</dbReference>
<dbReference type="EMBL" id="CP040098">
    <property type="protein sequence ID" value="QCQ21247.1"/>
    <property type="molecule type" value="Genomic_DNA"/>
</dbReference>
<dbReference type="CDD" id="cd02008">
    <property type="entry name" value="TPP_IOR_alpha"/>
    <property type="match status" value="1"/>
</dbReference>
<keyword evidence="9" id="KW-1185">Reference proteome</keyword>
<organism evidence="8 9">
    <name type="scientific">Desulfoglaeba alkanexedens ALDC</name>
    <dbReference type="NCBI Taxonomy" id="980445"/>
    <lineage>
        <taxon>Bacteria</taxon>
        <taxon>Pseudomonadati</taxon>
        <taxon>Thermodesulfobacteriota</taxon>
        <taxon>Syntrophobacteria</taxon>
        <taxon>Syntrophobacterales</taxon>
        <taxon>Syntrophobacteraceae</taxon>
        <taxon>Desulfoglaeba</taxon>
    </lineage>
</organism>
<dbReference type="PIRSF" id="PIRSF006439">
    <property type="entry name" value="Indolepyruvate_ferr_oxidored"/>
    <property type="match status" value="1"/>
</dbReference>
<feature type="binding site" evidence="6">
    <location>
        <position position="602"/>
    </location>
    <ligand>
        <name>[4Fe-4S] cluster</name>
        <dbReference type="ChEBI" id="CHEBI:49883"/>
        <label>2</label>
    </ligand>
</feature>
<feature type="binding site" evidence="6">
    <location>
        <position position="565"/>
    </location>
    <ligand>
        <name>[4Fe-4S] cluster</name>
        <dbReference type="ChEBI" id="CHEBI:49883"/>
        <label>1</label>
    </ligand>
</feature>
<dbReference type="InterPro" id="IPR045025">
    <property type="entry name" value="HACL1-like"/>
</dbReference>
<dbReference type="OrthoDB" id="9804603at2"/>
<evidence type="ECO:0000256" key="6">
    <source>
        <dbReference type="PIRSR" id="PIRSR006439-50"/>
    </source>
</evidence>
<dbReference type="SUPFAM" id="SSF52518">
    <property type="entry name" value="Thiamin diphosphate-binding fold (THDP-binding)"/>
    <property type="match status" value="2"/>
</dbReference>
<feature type="domain" description="4Fe-4S ferredoxin-type" evidence="7">
    <location>
        <begin position="587"/>
        <end position="616"/>
    </location>
</feature>
<dbReference type="InterPro" id="IPR002880">
    <property type="entry name" value="Pyrv_Fd/Flavodoxin_OxRdtase_N"/>
</dbReference>
<evidence type="ECO:0000256" key="3">
    <source>
        <dbReference type="ARBA" id="ARBA00023004"/>
    </source>
</evidence>
<dbReference type="RefSeq" id="WP_137423216.1">
    <property type="nucleotide sequence ID" value="NZ_CP040098.1"/>
</dbReference>
<dbReference type="GO" id="GO:0046872">
    <property type="term" value="F:metal ion binding"/>
    <property type="evidence" value="ECO:0007669"/>
    <property type="project" value="UniProtKB-UniRule"/>
</dbReference>
<dbReference type="AlphaFoldDB" id="A0A4P8L092"/>
<dbReference type="KEGG" id="dax:FDQ92_03005"/>
<keyword evidence="2 5" id="KW-0560">Oxidoreductase</keyword>
<proteinExistence type="predicted"/>
<accession>A0A4P8L092</accession>
<dbReference type="GO" id="GO:0030976">
    <property type="term" value="F:thiamine pyrophosphate binding"/>
    <property type="evidence" value="ECO:0007669"/>
    <property type="project" value="InterPro"/>
</dbReference>
<keyword evidence="1 5" id="KW-0479">Metal-binding</keyword>
<comment type="cofactor">
    <cofactor evidence="5 6">
        <name>[4Fe-4S] cluster</name>
        <dbReference type="ChEBI" id="CHEBI:49883"/>
    </cofactor>
    <text evidence="5 6">Binds 2 [4Fe-4S] clusters. In this family the first cluster has a non-standard and varying [4Fe-4S] binding motif CX(2)CX(2)CX(4-5)CP.</text>
</comment>
<sequence>MSRREILLGNEAIAHGLLEAGCTLAASYPGTPASEIMGALIQLKKRYGLSCHLEWSINEKVAFEVALANSYAGRRSAVSMKQVGLNVAADPFLSAVYTGVKGGLLVIAADDPGPHSSQTEQDSRLFAHFAKAPVLDPSSPEEAGNWIGAAFELSERHEIPVVLRPTTRICHGRQDLETRPLVEVASAPLFEKDPARWAATPKFRYRLHEELNRKIAAIADDEAFAPKLLNPDALEGRERAGGTGRDCLVASGVALAHATEILQDLGLWNRLPCYQVPMPYPLSHRFRDELFRTCDRVLVLEETEPVIELQLQNRKKVLGRTNGTVPSAGELLPETIEAILRDFAGLPQIGGVQGSVGAGRRPTLCAGCPHRAAFFAIKKAFPRGIYPGDIGCYTLGLNLGAVDTVLCMGAAVSMAAGFYHAYRNAGGKPRPIAATIGDSTFFHAGIPALVNAVVQDARFVLVVLDNSTTAMTGHQPTPAAGRTLDGKPVPAVSIEELARACGVRHVTVGDPYRFDHFVELLKDAGAHTQGDQGGVAVVIARRPCLMDRSHPRDWERRSVIVNEKCEGCAFCIKHFECPALELQGEGQPIRINASLCSGCGVCVHVCPHGALQLEPRK</sequence>
<feature type="binding site" evidence="6">
    <location>
        <position position="577"/>
    </location>
    <ligand>
        <name>[4Fe-4S] cluster</name>
        <dbReference type="ChEBI" id="CHEBI:49883"/>
        <label>2</label>
    </ligand>
</feature>
<feature type="binding site" evidence="6">
    <location>
        <position position="606"/>
    </location>
    <ligand>
        <name>[4Fe-4S] cluster</name>
        <dbReference type="ChEBI" id="CHEBI:49883"/>
        <label>1</label>
    </ligand>
</feature>
<keyword evidence="8" id="KW-0670">Pyruvate</keyword>
<feature type="binding site" evidence="6">
    <location>
        <position position="568"/>
    </location>
    <ligand>
        <name>[4Fe-4S] cluster</name>
        <dbReference type="ChEBI" id="CHEBI:49883"/>
        <label>1</label>
    </ligand>
</feature>
<protein>
    <recommendedName>
        <fullName evidence="5">Indolepyruvate oxidoreductase subunit IorA</fullName>
        <shortName evidence="5">IOR</shortName>
        <ecNumber evidence="5">1.2.7.8</ecNumber>
    </recommendedName>
    <alternativeName>
        <fullName evidence="5">Indolepyruvate ferredoxin oxidoreductase subunit alpha</fullName>
    </alternativeName>
</protein>
<feature type="domain" description="4Fe-4S ferredoxin-type" evidence="7">
    <location>
        <begin position="556"/>
        <end position="585"/>
    </location>
</feature>
<dbReference type="Gene3D" id="3.40.50.970">
    <property type="match status" value="2"/>
</dbReference>
<dbReference type="Gene3D" id="3.30.70.20">
    <property type="match status" value="1"/>
</dbReference>
<reference evidence="8 9" key="2">
    <citation type="submission" date="2019-05" db="EMBL/GenBank/DDBJ databases">
        <authorList>
            <person name="Suflita J.M."/>
            <person name="Marks C.R."/>
        </authorList>
    </citation>
    <scope>NUCLEOTIDE SEQUENCE [LARGE SCALE GENOMIC DNA]</scope>
    <source>
        <strain evidence="8 9">ALDC</strain>
    </source>
</reference>
<keyword evidence="5 6" id="KW-0004">4Fe-4S</keyword>
<reference evidence="8 9" key="1">
    <citation type="submission" date="2019-05" db="EMBL/GenBank/DDBJ databases">
        <title>The Complete Genome Sequence of the n-alkane-degrading Desulfoglaeba alkanexedens ALDC reveals multiple alkylsuccinate synthase gene clusters.</title>
        <authorList>
            <person name="Callaghan A.V."/>
            <person name="Davidova I.A."/>
            <person name="Duncan K.E."/>
            <person name="Morris B."/>
            <person name="McInerney M.J."/>
        </authorList>
    </citation>
    <scope>NUCLEOTIDE SEQUENCE [LARGE SCALE GENOMIC DNA]</scope>
    <source>
        <strain evidence="8 9">ALDC</strain>
    </source>
</reference>
<evidence type="ECO:0000259" key="7">
    <source>
        <dbReference type="PROSITE" id="PS51379"/>
    </source>
</evidence>
<feature type="binding site" evidence="6">
    <location>
        <position position="599"/>
    </location>
    <ligand>
        <name>[4Fe-4S] cluster</name>
        <dbReference type="ChEBI" id="CHEBI:49883"/>
        <label>2</label>
    </ligand>
</feature>
<dbReference type="CDD" id="cd07034">
    <property type="entry name" value="TPP_PYR_PFOR_IOR-alpha_like"/>
    <property type="match status" value="1"/>
</dbReference>
<name>A0A4P8L092_9BACT</name>
<dbReference type="InterPro" id="IPR017721">
    <property type="entry name" value="IorA"/>
</dbReference>
<dbReference type="PROSITE" id="PS00198">
    <property type="entry name" value="4FE4S_FER_1"/>
    <property type="match status" value="1"/>
</dbReference>
<dbReference type="FunFam" id="3.40.50.970:FF:000116">
    <property type="entry name" value="Indolepyruvate oxidoreductase subunit IorA"/>
    <property type="match status" value="1"/>
</dbReference>
<dbReference type="PROSITE" id="PS51379">
    <property type="entry name" value="4FE4S_FER_2"/>
    <property type="match status" value="2"/>
</dbReference>
<dbReference type="InterPro" id="IPR011766">
    <property type="entry name" value="TPP_enzyme_TPP-bd"/>
</dbReference>
<keyword evidence="3 5" id="KW-0408">Iron</keyword>
<gene>
    <name evidence="8" type="ORF">FDQ92_03005</name>
</gene>
<dbReference type="Proteomes" id="UP000298602">
    <property type="component" value="Chromosome"/>
</dbReference>
<comment type="function">
    <text evidence="5">Catalyzes the ferredoxin-dependent oxidative decarboxylation of arylpyruvates.</text>
</comment>
<dbReference type="Pfam" id="PF00037">
    <property type="entry name" value="Fer4"/>
    <property type="match status" value="1"/>
</dbReference>
<evidence type="ECO:0000256" key="2">
    <source>
        <dbReference type="ARBA" id="ARBA00023002"/>
    </source>
</evidence>
<evidence type="ECO:0000256" key="4">
    <source>
        <dbReference type="ARBA" id="ARBA00023014"/>
    </source>
</evidence>
<dbReference type="FunFam" id="3.40.50.970:FF:000039">
    <property type="entry name" value="Indolepyruvate oxidoreductase subunit IorA"/>
    <property type="match status" value="1"/>
</dbReference>
<dbReference type="GO" id="GO:0044281">
    <property type="term" value="P:small molecule metabolic process"/>
    <property type="evidence" value="ECO:0007669"/>
    <property type="project" value="UniProtKB-ARBA"/>
</dbReference>
<dbReference type="Pfam" id="PF02775">
    <property type="entry name" value="TPP_enzyme_C"/>
    <property type="match status" value="1"/>
</dbReference>
<dbReference type="PANTHER" id="PTHR43710:SF7">
    <property type="entry name" value="INDOLEPYRUVATE OXIDOREDUCTASE SUBUNIT IORA"/>
    <property type="match status" value="1"/>
</dbReference>
<dbReference type="EC" id="1.2.7.8" evidence="5"/>